<dbReference type="SMART" id="SM00596">
    <property type="entry name" value="PRE_C2HC"/>
    <property type="match status" value="1"/>
</dbReference>
<protein>
    <submittedName>
        <fullName evidence="3">Nucleic-acid-binding protein from transposon X-element</fullName>
    </submittedName>
</protein>
<feature type="region of interest" description="Disordered" evidence="1">
    <location>
        <begin position="1"/>
        <end position="29"/>
    </location>
</feature>
<dbReference type="EMBL" id="BMAV01025070">
    <property type="protein sequence ID" value="GFS38141.1"/>
    <property type="molecule type" value="Genomic_DNA"/>
</dbReference>
<dbReference type="OrthoDB" id="8123891at2759"/>
<dbReference type="Proteomes" id="UP000886998">
    <property type="component" value="Unassembled WGS sequence"/>
</dbReference>
<dbReference type="InterPro" id="IPR006579">
    <property type="entry name" value="Pre_C2HC_dom"/>
</dbReference>
<reference evidence="3" key="1">
    <citation type="submission" date="2020-08" db="EMBL/GenBank/DDBJ databases">
        <title>Multicomponent nature underlies the extraordinary mechanical properties of spider dragline silk.</title>
        <authorList>
            <person name="Kono N."/>
            <person name="Nakamura H."/>
            <person name="Mori M."/>
            <person name="Yoshida Y."/>
            <person name="Ohtoshi R."/>
            <person name="Malay A.D."/>
            <person name="Moran D.A.P."/>
            <person name="Tomita M."/>
            <person name="Numata K."/>
            <person name="Arakawa K."/>
        </authorList>
    </citation>
    <scope>NUCLEOTIDE SEQUENCE</scope>
</reference>
<dbReference type="AlphaFoldDB" id="A0A8X6JK51"/>
<keyword evidence="4" id="KW-1185">Reference proteome</keyword>
<evidence type="ECO:0000256" key="1">
    <source>
        <dbReference type="SAM" id="MobiDB-lite"/>
    </source>
</evidence>
<organism evidence="3 4">
    <name type="scientific">Trichonephila inaurata madagascariensis</name>
    <dbReference type="NCBI Taxonomy" id="2747483"/>
    <lineage>
        <taxon>Eukaryota</taxon>
        <taxon>Metazoa</taxon>
        <taxon>Ecdysozoa</taxon>
        <taxon>Arthropoda</taxon>
        <taxon>Chelicerata</taxon>
        <taxon>Arachnida</taxon>
        <taxon>Araneae</taxon>
        <taxon>Araneomorphae</taxon>
        <taxon>Entelegynae</taxon>
        <taxon>Araneoidea</taxon>
        <taxon>Nephilidae</taxon>
        <taxon>Trichonephila</taxon>
        <taxon>Trichonephila inaurata</taxon>
    </lineage>
</organism>
<accession>A0A8X6JK51</accession>
<evidence type="ECO:0000259" key="2">
    <source>
        <dbReference type="SMART" id="SM00596"/>
    </source>
</evidence>
<feature type="compositionally biased region" description="Basic and acidic residues" evidence="1">
    <location>
        <begin position="258"/>
        <end position="267"/>
    </location>
</feature>
<name>A0A8X6JK51_9ARAC</name>
<gene>
    <name evidence="3" type="primary">ORF1_93</name>
    <name evidence="3" type="ORF">TNIN_84451</name>
</gene>
<feature type="compositionally biased region" description="Pro residues" evidence="1">
    <location>
        <begin position="19"/>
        <end position="29"/>
    </location>
</feature>
<comment type="caution">
    <text evidence="3">The sequence shown here is derived from an EMBL/GenBank/DDBJ whole genome shotgun (WGS) entry which is preliminary data.</text>
</comment>
<evidence type="ECO:0000313" key="4">
    <source>
        <dbReference type="Proteomes" id="UP000886998"/>
    </source>
</evidence>
<dbReference type="Pfam" id="PF07530">
    <property type="entry name" value="PRE_C2HC"/>
    <property type="match status" value="1"/>
</dbReference>
<feature type="region of interest" description="Disordered" evidence="1">
    <location>
        <begin position="242"/>
        <end position="267"/>
    </location>
</feature>
<proteinExistence type="predicted"/>
<evidence type="ECO:0000313" key="3">
    <source>
        <dbReference type="EMBL" id="GFS38141.1"/>
    </source>
</evidence>
<feature type="domain" description="Pre-C2HC" evidence="2">
    <location>
        <begin position="116"/>
        <end position="187"/>
    </location>
</feature>
<sequence length="267" mass="30185">MVTDPPASGNDRNEIAIQPSPPKTPEAPEFCPPPLLTIDNIVNSATFLKRLLDMTKENFIGRVIGKGLRIYPQTPQAYHAIRKSIDKEVLEAYTNQLNEEKEHKAVIRGMPSDSLPQQIIEALLDITLSFITLNDCHVMTNRKTGLPMPIFLIYLSKNDANIDVYNIKELCYMKIIVETLNKKHGPALCFRCKGFFHSSKYFTRNSKCVKCGKPHLTRDCKRPSDTDATARATILPITRATRRTHSTSLHSLPKSISGKREPENEKR</sequence>